<sequence>MGRCTTCRAPTELERPCTLTLNFPSPFPAVRPCPMPPEVANGNHNGRDKAFFTAGMSVRYSCDPGYYLVGNAAVSCRASGNWSQPRPRCEGESGLCPPRQVGGHGLLSAPGQTVTFQCHDGYSLQGSASLSCQEDGSWQAPAPVCDRLMDSGYIYNGYILFIYIYKMDKYIYIMEIYIYIYKMDIYI</sequence>
<keyword evidence="3 5" id="KW-1015">Disulfide bond</keyword>
<reference evidence="6" key="1">
    <citation type="submission" date="2020-02" db="EMBL/GenBank/DDBJ databases">
        <authorList>
            <person name="Enbody D E."/>
            <person name="Pettersson E M."/>
        </authorList>
    </citation>
    <scope>NUCLEOTIDE SEQUENCE [LARGE SCALE GENOMIC DNA]</scope>
</reference>
<dbReference type="Pfam" id="PF00084">
    <property type="entry name" value="Sushi"/>
    <property type="match status" value="2"/>
</dbReference>
<evidence type="ECO:0000256" key="2">
    <source>
        <dbReference type="ARBA" id="ARBA00022875"/>
    </source>
</evidence>
<dbReference type="InterPro" id="IPR051277">
    <property type="entry name" value="SEZ6_CSMD_C4BPB_Regulators"/>
</dbReference>
<comment type="caution">
    <text evidence="5">Lacks conserved residue(s) required for the propagation of feature annotation.</text>
</comment>
<keyword evidence="5" id="KW-0768">Sushi</keyword>
<accession>A0A8U8BAS5</accession>
<dbReference type="CDD" id="cd00033">
    <property type="entry name" value="CCP"/>
    <property type="match status" value="2"/>
</dbReference>
<dbReference type="Ensembl" id="ENSCPVT00000010486.2">
    <property type="protein sequence ID" value="ENSCPVP00000010040.2"/>
    <property type="gene ID" value="ENSCPVG00000007338.2"/>
</dbReference>
<evidence type="ECO:0000256" key="5">
    <source>
        <dbReference type="PROSITE-ProRule" id="PRU00302"/>
    </source>
</evidence>
<accession>A0A8C3MVU1</accession>
<feature type="disulfide bond" evidence="5">
    <location>
        <begin position="62"/>
        <end position="89"/>
    </location>
</feature>
<keyword evidence="2" id="KW-0399">Innate immunity</keyword>
<dbReference type="AlphaFoldDB" id="A0A8C3MVU1"/>
<evidence type="ECO:0000313" key="6">
    <source>
        <dbReference type="Ensembl" id="ENSCPVP00000010040.2"/>
    </source>
</evidence>
<dbReference type="SUPFAM" id="SSF57535">
    <property type="entry name" value="Complement control module/SCR domain"/>
    <property type="match status" value="2"/>
</dbReference>
<keyword evidence="4" id="KW-0325">Glycoprotein</keyword>
<dbReference type="FunFam" id="2.10.70.10:FF:000070">
    <property type="entry name" value="Complement C3d receptor 2"/>
    <property type="match status" value="1"/>
</dbReference>
<evidence type="ECO:0000256" key="1">
    <source>
        <dbReference type="ARBA" id="ARBA00022737"/>
    </source>
</evidence>
<reference evidence="6" key="3">
    <citation type="submission" date="2025-09" db="UniProtKB">
        <authorList>
            <consortium name="Ensembl"/>
        </authorList>
    </citation>
    <scope>IDENTIFICATION</scope>
</reference>
<keyword evidence="2" id="KW-0180">Complement pathway</keyword>
<reference evidence="6" key="2">
    <citation type="submission" date="2025-08" db="UniProtKB">
        <authorList>
            <consortium name="Ensembl"/>
        </authorList>
    </citation>
    <scope>IDENTIFICATION</scope>
</reference>
<keyword evidence="1" id="KW-0677">Repeat</keyword>
<evidence type="ECO:0000256" key="3">
    <source>
        <dbReference type="ARBA" id="ARBA00023157"/>
    </source>
</evidence>
<feature type="disulfide bond" evidence="5">
    <location>
        <begin position="118"/>
        <end position="145"/>
    </location>
</feature>
<name>A0A8C3MVU1_GEOPR</name>
<keyword evidence="7" id="KW-1185">Reference proteome</keyword>
<dbReference type="SMART" id="SM00032">
    <property type="entry name" value="CCP"/>
    <property type="match status" value="2"/>
</dbReference>
<dbReference type="PANTHER" id="PTHR45656">
    <property type="entry name" value="PROTEIN CBR-CLEC-78"/>
    <property type="match status" value="1"/>
</dbReference>
<dbReference type="PANTHER" id="PTHR45656:SF3">
    <property type="entry name" value="CUB AND SUSHI DOMAIN-CONTAINING PROTEIN 1"/>
    <property type="match status" value="1"/>
</dbReference>
<dbReference type="PROSITE" id="PS50923">
    <property type="entry name" value="SUSHI"/>
    <property type="match status" value="2"/>
</dbReference>
<evidence type="ECO:0000256" key="4">
    <source>
        <dbReference type="ARBA" id="ARBA00023180"/>
    </source>
</evidence>
<protein>
    <submittedName>
        <fullName evidence="6">Uncharacterized protein</fullName>
    </submittedName>
</protein>
<dbReference type="GO" id="GO:0006958">
    <property type="term" value="P:complement activation, classical pathway"/>
    <property type="evidence" value="ECO:0007669"/>
    <property type="project" value="UniProtKB-KW"/>
</dbReference>
<evidence type="ECO:0000313" key="7">
    <source>
        <dbReference type="Proteomes" id="UP000694382"/>
    </source>
</evidence>
<dbReference type="Gene3D" id="2.10.70.10">
    <property type="entry name" value="Complement Module, domain 1"/>
    <property type="match status" value="2"/>
</dbReference>
<proteinExistence type="predicted"/>
<keyword evidence="2" id="KW-0391">Immunity</keyword>
<organism evidence="6 7">
    <name type="scientific">Geospiza parvula</name>
    <name type="common">Small tree-finch</name>
    <name type="synonym">Camarhynchus parvulus</name>
    <dbReference type="NCBI Taxonomy" id="87175"/>
    <lineage>
        <taxon>Eukaryota</taxon>
        <taxon>Metazoa</taxon>
        <taxon>Chordata</taxon>
        <taxon>Craniata</taxon>
        <taxon>Vertebrata</taxon>
        <taxon>Euteleostomi</taxon>
        <taxon>Archelosauria</taxon>
        <taxon>Archosauria</taxon>
        <taxon>Dinosauria</taxon>
        <taxon>Saurischia</taxon>
        <taxon>Theropoda</taxon>
        <taxon>Coelurosauria</taxon>
        <taxon>Aves</taxon>
        <taxon>Neognathae</taxon>
        <taxon>Neoaves</taxon>
        <taxon>Telluraves</taxon>
        <taxon>Australaves</taxon>
        <taxon>Passeriformes</taxon>
        <taxon>Thraupidae</taxon>
        <taxon>Camarhynchus</taxon>
    </lineage>
</organism>
<dbReference type="Proteomes" id="UP000694382">
    <property type="component" value="Chromosome 26"/>
</dbReference>
<dbReference type="InterPro" id="IPR035976">
    <property type="entry name" value="Sushi/SCR/CCP_sf"/>
</dbReference>
<feature type="disulfide bond" evidence="5">
    <location>
        <begin position="33"/>
        <end position="76"/>
    </location>
</feature>
<dbReference type="InterPro" id="IPR000436">
    <property type="entry name" value="Sushi_SCR_CCP_dom"/>
</dbReference>